<reference evidence="1 2" key="1">
    <citation type="submission" date="2018-07" db="EMBL/GenBank/DDBJ databases">
        <title>Genomic Encyclopedia of Type Strains, Phase IV (KMG-IV): sequencing the most valuable type-strain genomes for metagenomic binning, comparative biology and taxonomic classification.</title>
        <authorList>
            <person name="Goeker M."/>
        </authorList>
    </citation>
    <scope>NUCLEOTIDE SEQUENCE [LARGE SCALE GENOMIC DNA]</scope>
    <source>
        <strain evidence="1 2">DSM 4134</strain>
    </source>
</reference>
<organism evidence="1 2">
    <name type="scientific">Marinoscillum furvescens DSM 4134</name>
    <dbReference type="NCBI Taxonomy" id="1122208"/>
    <lineage>
        <taxon>Bacteria</taxon>
        <taxon>Pseudomonadati</taxon>
        <taxon>Bacteroidota</taxon>
        <taxon>Cytophagia</taxon>
        <taxon>Cytophagales</taxon>
        <taxon>Reichenbachiellaceae</taxon>
        <taxon>Marinoscillum</taxon>
    </lineage>
</organism>
<proteinExistence type="predicted"/>
<protein>
    <submittedName>
        <fullName evidence="1">Uncharacterized protein</fullName>
    </submittedName>
</protein>
<dbReference type="Proteomes" id="UP000256779">
    <property type="component" value="Unassembled WGS sequence"/>
</dbReference>
<name>A0A3D9L0Z0_MARFU</name>
<dbReference type="EMBL" id="QREG01000015">
    <property type="protein sequence ID" value="RED96191.1"/>
    <property type="molecule type" value="Genomic_DNA"/>
</dbReference>
<gene>
    <name evidence="1" type="ORF">C7460_11582</name>
</gene>
<keyword evidence="2" id="KW-1185">Reference proteome</keyword>
<evidence type="ECO:0000313" key="2">
    <source>
        <dbReference type="Proteomes" id="UP000256779"/>
    </source>
</evidence>
<comment type="caution">
    <text evidence="1">The sequence shown here is derived from an EMBL/GenBank/DDBJ whole genome shotgun (WGS) entry which is preliminary data.</text>
</comment>
<dbReference type="AlphaFoldDB" id="A0A3D9L0Z0"/>
<accession>A0A3D9L0Z0</accession>
<dbReference type="RefSeq" id="WP_115869048.1">
    <property type="nucleotide sequence ID" value="NZ_QREG01000015.1"/>
</dbReference>
<sequence length="74" mass="8847">MNLYHEEKAFLQAFKEKVLANQEMTKEELLEVAEKFEDMVEMTTVTVKIIDRLMQNYDKLKQQIPTDMADARRH</sequence>
<evidence type="ECO:0000313" key="1">
    <source>
        <dbReference type="EMBL" id="RED96191.1"/>
    </source>
</evidence>